<dbReference type="EMBL" id="AP026867">
    <property type="protein sequence ID" value="BDS09447.1"/>
    <property type="molecule type" value="Genomic_DNA"/>
</dbReference>
<protein>
    <submittedName>
        <fullName evidence="1">Uncharacterized protein</fullName>
    </submittedName>
</protein>
<proteinExistence type="predicted"/>
<dbReference type="KEGG" id="aup:AsAng_0001450"/>
<dbReference type="PROSITE" id="PS51257">
    <property type="entry name" value="PROKAR_LIPOPROTEIN"/>
    <property type="match status" value="1"/>
</dbReference>
<name>A0A915VK06_9BACT</name>
<dbReference type="Proteomes" id="UP001060919">
    <property type="component" value="Chromosome"/>
</dbReference>
<dbReference type="RefSeq" id="WP_264790839.1">
    <property type="nucleotide sequence ID" value="NZ_AP026867.1"/>
</dbReference>
<evidence type="ECO:0000313" key="1">
    <source>
        <dbReference type="EMBL" id="BDS09447.1"/>
    </source>
</evidence>
<organism evidence="1 2">
    <name type="scientific">Aureispira anguillae</name>
    <dbReference type="NCBI Taxonomy" id="2864201"/>
    <lineage>
        <taxon>Bacteria</taxon>
        <taxon>Pseudomonadati</taxon>
        <taxon>Bacteroidota</taxon>
        <taxon>Saprospiria</taxon>
        <taxon>Saprospirales</taxon>
        <taxon>Saprospiraceae</taxon>
        <taxon>Aureispira</taxon>
    </lineage>
</organism>
<keyword evidence="2" id="KW-1185">Reference proteome</keyword>
<dbReference type="AlphaFoldDB" id="A0A915VK06"/>
<reference evidence="1" key="1">
    <citation type="submission" date="2022-09" db="EMBL/GenBank/DDBJ databases">
        <title>Aureispira anguillicida sp. nov., isolated from Leptocephalus of Japanese eel Anguilla japonica.</title>
        <authorList>
            <person name="Yuasa K."/>
            <person name="Mekata T."/>
            <person name="Ikunari K."/>
        </authorList>
    </citation>
    <scope>NUCLEOTIDE SEQUENCE</scope>
    <source>
        <strain evidence="1">EL160426</strain>
    </source>
</reference>
<accession>A0A915VK06</accession>
<sequence>MTTYRLVLFVFFLSIIISCQNKQEGAYYDLLASGIELSTQDTTVAKVGEQLLFPYYFSAGVQPIYYQLNYFNSDTTVLEYKRNPTFYLDDEDIDGGRSAGLFIFEGKKEGLARLEFYNLHDNVVAHQLPDDEFAEWLPLHKDLETSVCYIRIKN</sequence>
<evidence type="ECO:0000313" key="2">
    <source>
        <dbReference type="Proteomes" id="UP001060919"/>
    </source>
</evidence>
<gene>
    <name evidence="1" type="ORF">AsAng_0001450</name>
</gene>